<comment type="caution">
    <text evidence="1">The sequence shown here is derived from an EMBL/GenBank/DDBJ whole genome shotgun (WGS) entry which is preliminary data.</text>
</comment>
<name>A0A0N8H3F2_9FLAO</name>
<evidence type="ECO:0000313" key="1">
    <source>
        <dbReference type="EMBL" id="KPM30404.1"/>
    </source>
</evidence>
<dbReference type="RefSeq" id="WP_157449782.1">
    <property type="nucleotide sequence ID" value="NZ_LDJX01000009.1"/>
</dbReference>
<evidence type="ECO:0000313" key="2">
    <source>
        <dbReference type="Proteomes" id="UP000050280"/>
    </source>
</evidence>
<keyword evidence="2" id="KW-1185">Reference proteome</keyword>
<dbReference type="Proteomes" id="UP000050280">
    <property type="component" value="Unassembled WGS sequence"/>
</dbReference>
<dbReference type="AlphaFoldDB" id="A0A0N8H3F2"/>
<gene>
    <name evidence="1" type="ORF">I595_3425</name>
</gene>
<organism evidence="1 2">
    <name type="scientific">Croceitalea dokdonensis DOKDO 023</name>
    <dbReference type="NCBI Taxonomy" id="1300341"/>
    <lineage>
        <taxon>Bacteria</taxon>
        <taxon>Pseudomonadati</taxon>
        <taxon>Bacteroidota</taxon>
        <taxon>Flavobacteriia</taxon>
        <taxon>Flavobacteriales</taxon>
        <taxon>Flavobacteriaceae</taxon>
        <taxon>Croceitalea</taxon>
    </lineage>
</organism>
<proteinExistence type="predicted"/>
<accession>A0A0N8H3F2</accession>
<sequence>MEIIKAMNRGLNKLQTEKLFENGIALEAYHLLFKVFIRVVGQKFTVND</sequence>
<reference evidence="1 2" key="1">
    <citation type="submission" date="2015-09" db="EMBL/GenBank/DDBJ databases">
        <title>Genome sequence of the marine flavobacterium Croceitalea dokdonensis DOKDO 023 that contains proton- and sodium-pumping rhodopsins.</title>
        <authorList>
            <person name="Kwon S.-K."/>
            <person name="Lee H.K."/>
            <person name="Kwak M.-J."/>
            <person name="Kim J.F."/>
        </authorList>
    </citation>
    <scope>NUCLEOTIDE SEQUENCE [LARGE SCALE GENOMIC DNA]</scope>
    <source>
        <strain evidence="1 2">DOKDO 023</strain>
    </source>
</reference>
<dbReference type="EMBL" id="LDJX01000009">
    <property type="protein sequence ID" value="KPM30404.1"/>
    <property type="molecule type" value="Genomic_DNA"/>
</dbReference>
<protein>
    <submittedName>
        <fullName evidence="1">Uncharacterized protein</fullName>
    </submittedName>
</protein>